<reference evidence="8" key="1">
    <citation type="submission" date="2020-11" db="EMBL/GenBank/DDBJ databases">
        <authorList>
            <person name="Tran Van P."/>
        </authorList>
    </citation>
    <scope>NUCLEOTIDE SEQUENCE</scope>
</reference>
<dbReference type="Proteomes" id="UP000728032">
    <property type="component" value="Unassembled WGS sequence"/>
</dbReference>
<dbReference type="GO" id="GO:0020037">
    <property type="term" value="F:heme binding"/>
    <property type="evidence" value="ECO:0007669"/>
    <property type="project" value="InterPro"/>
</dbReference>
<dbReference type="PANTHER" id="PTHR24302:SF15">
    <property type="entry name" value="FATTY-ACID PEROXYGENASE"/>
    <property type="match status" value="1"/>
</dbReference>
<proteinExistence type="inferred from homology"/>
<dbReference type="EMBL" id="CAJPVJ010021636">
    <property type="protein sequence ID" value="CAG2178023.1"/>
    <property type="molecule type" value="Genomic_DNA"/>
</dbReference>
<comment type="cofactor">
    <cofactor evidence="1">
        <name>heme</name>
        <dbReference type="ChEBI" id="CHEBI:30413"/>
    </cofactor>
</comment>
<dbReference type="InterPro" id="IPR050705">
    <property type="entry name" value="Cytochrome_P450_3A"/>
</dbReference>
<evidence type="ECO:0000256" key="1">
    <source>
        <dbReference type="ARBA" id="ARBA00001971"/>
    </source>
</evidence>
<evidence type="ECO:0000256" key="6">
    <source>
        <dbReference type="ARBA" id="ARBA00023004"/>
    </source>
</evidence>
<keyword evidence="7" id="KW-0503">Monooxygenase</keyword>
<dbReference type="PANTHER" id="PTHR24302">
    <property type="entry name" value="CYTOCHROME P450 FAMILY 3"/>
    <property type="match status" value="1"/>
</dbReference>
<dbReference type="InterPro" id="IPR002402">
    <property type="entry name" value="Cyt_P450_E_grp-II"/>
</dbReference>
<organism evidence="8">
    <name type="scientific">Oppiella nova</name>
    <dbReference type="NCBI Taxonomy" id="334625"/>
    <lineage>
        <taxon>Eukaryota</taxon>
        <taxon>Metazoa</taxon>
        <taxon>Ecdysozoa</taxon>
        <taxon>Arthropoda</taxon>
        <taxon>Chelicerata</taxon>
        <taxon>Arachnida</taxon>
        <taxon>Acari</taxon>
        <taxon>Acariformes</taxon>
        <taxon>Sarcoptiformes</taxon>
        <taxon>Oribatida</taxon>
        <taxon>Brachypylina</taxon>
        <taxon>Oppioidea</taxon>
        <taxon>Oppiidae</taxon>
        <taxon>Oppiella</taxon>
    </lineage>
</organism>
<dbReference type="InterPro" id="IPR001128">
    <property type="entry name" value="Cyt_P450"/>
</dbReference>
<dbReference type="Pfam" id="PF00067">
    <property type="entry name" value="p450"/>
    <property type="match status" value="1"/>
</dbReference>
<dbReference type="InterPro" id="IPR036396">
    <property type="entry name" value="Cyt_P450_sf"/>
</dbReference>
<evidence type="ECO:0000313" key="8">
    <source>
        <dbReference type="EMBL" id="CAD7660887.1"/>
    </source>
</evidence>
<name>A0A7R9MJB3_9ACAR</name>
<feature type="non-terminal residue" evidence="8">
    <location>
        <position position="355"/>
    </location>
</feature>
<dbReference type="Gene3D" id="1.10.630.10">
    <property type="entry name" value="Cytochrome P450"/>
    <property type="match status" value="1"/>
</dbReference>
<dbReference type="EMBL" id="OC936461">
    <property type="protein sequence ID" value="CAD7660887.1"/>
    <property type="molecule type" value="Genomic_DNA"/>
</dbReference>
<gene>
    <name evidence="8" type="ORF">ONB1V03_LOCUS17449</name>
</gene>
<dbReference type="AlphaFoldDB" id="A0A7R9MJB3"/>
<evidence type="ECO:0000313" key="9">
    <source>
        <dbReference type="Proteomes" id="UP000728032"/>
    </source>
</evidence>
<dbReference type="GO" id="GO:0008395">
    <property type="term" value="F:steroid hydroxylase activity"/>
    <property type="evidence" value="ECO:0007669"/>
    <property type="project" value="TreeGrafter"/>
</dbReference>
<dbReference type="GO" id="GO:0016705">
    <property type="term" value="F:oxidoreductase activity, acting on paired donors, with incorporation or reduction of molecular oxygen"/>
    <property type="evidence" value="ECO:0007669"/>
    <property type="project" value="InterPro"/>
</dbReference>
<keyword evidence="4" id="KW-0479">Metal-binding</keyword>
<keyword evidence="9" id="KW-1185">Reference proteome</keyword>
<keyword evidence="5" id="KW-0560">Oxidoreductase</keyword>
<protein>
    <recommendedName>
        <fullName evidence="10">Cytochrome P450</fullName>
    </recommendedName>
</protein>
<accession>A0A7R9MJB3</accession>
<keyword evidence="6" id="KW-0408">Iron</keyword>
<evidence type="ECO:0000256" key="4">
    <source>
        <dbReference type="ARBA" id="ARBA00022723"/>
    </source>
</evidence>
<evidence type="ECO:0000256" key="7">
    <source>
        <dbReference type="ARBA" id="ARBA00023033"/>
    </source>
</evidence>
<evidence type="ECO:0000256" key="3">
    <source>
        <dbReference type="ARBA" id="ARBA00022617"/>
    </source>
</evidence>
<evidence type="ECO:0008006" key="10">
    <source>
        <dbReference type="Google" id="ProtNLM"/>
    </source>
</evidence>
<dbReference type="SUPFAM" id="SSF48264">
    <property type="entry name" value="Cytochrome P450"/>
    <property type="match status" value="1"/>
</dbReference>
<feature type="non-terminal residue" evidence="8">
    <location>
        <position position="1"/>
    </location>
</feature>
<evidence type="ECO:0000256" key="5">
    <source>
        <dbReference type="ARBA" id="ARBA00023002"/>
    </source>
</evidence>
<evidence type="ECO:0000256" key="2">
    <source>
        <dbReference type="ARBA" id="ARBA00010617"/>
    </source>
</evidence>
<comment type="similarity">
    <text evidence="2">Belongs to the cytochrome P450 family.</text>
</comment>
<dbReference type="PRINTS" id="PR00464">
    <property type="entry name" value="EP450II"/>
</dbReference>
<dbReference type="OrthoDB" id="6504953at2759"/>
<keyword evidence="3" id="KW-0349">Heme</keyword>
<dbReference type="GO" id="GO:0005506">
    <property type="term" value="F:iron ion binding"/>
    <property type="evidence" value="ECO:0007669"/>
    <property type="project" value="InterPro"/>
</dbReference>
<sequence>HLARKLNYWSVLGIPSPKPIPIFGNFLQFFTTPQPIQEINWLSRYGKLYGYYLLNNPVLTIADPVLIKQILVKDFHVFTDWRLKPMSGRHPISQKFLSDTSGDDWRRIRTIVSPTFTTGKIRKTYATIAHCLRDYAQHLDNTCAVNNAQLDVLTSMGTYAMDLIARVTLDIDIDAYNAYNSQRVSPFVTMANKVVESGLVKNLSRLILPKWILWGTGDQSARDFFVNTVREVMAKRRQTDDERHDFMKLLMDAELPTDRADSADTTNCKYDDQEADELELDVHTNVSPTGPLNKKLTENEVLAQAVMFLVAGYHSTASNLTFLTYELALNPSAQQRLYLELMDATDPDTGDIPYD</sequence>